<feature type="signal peptide" evidence="1">
    <location>
        <begin position="1"/>
        <end position="22"/>
    </location>
</feature>
<dbReference type="InterPro" id="IPR001283">
    <property type="entry name" value="CRISP-related"/>
</dbReference>
<dbReference type="PRINTS" id="PR00837">
    <property type="entry name" value="V5TPXLIKE"/>
</dbReference>
<organism evidence="5">
    <name type="scientific">Echinostoma caproni</name>
    <dbReference type="NCBI Taxonomy" id="27848"/>
    <lineage>
        <taxon>Eukaryota</taxon>
        <taxon>Metazoa</taxon>
        <taxon>Spiralia</taxon>
        <taxon>Lophotrochozoa</taxon>
        <taxon>Platyhelminthes</taxon>
        <taxon>Trematoda</taxon>
        <taxon>Digenea</taxon>
        <taxon>Plagiorchiida</taxon>
        <taxon>Echinostomata</taxon>
        <taxon>Echinostomatoidea</taxon>
        <taxon>Echinostomatidae</taxon>
        <taxon>Echinostoma</taxon>
    </lineage>
</organism>
<evidence type="ECO:0000256" key="1">
    <source>
        <dbReference type="SAM" id="SignalP"/>
    </source>
</evidence>
<dbReference type="GO" id="GO:0005576">
    <property type="term" value="C:extracellular region"/>
    <property type="evidence" value="ECO:0007669"/>
    <property type="project" value="InterPro"/>
</dbReference>
<dbReference type="PROSITE" id="PS01009">
    <property type="entry name" value="CRISP_1"/>
    <property type="match status" value="1"/>
</dbReference>
<evidence type="ECO:0000313" key="4">
    <source>
        <dbReference type="Proteomes" id="UP000272942"/>
    </source>
</evidence>
<evidence type="ECO:0000259" key="2">
    <source>
        <dbReference type="SMART" id="SM00198"/>
    </source>
</evidence>
<sequence>MILLWTGFLILLFTSQTYLCAGAVTTAQKTLLLSMHNDARQQLLDCKMIGQPVPATMPMLVWNDALAAKAQTWSDQCTVGHDTSSARAVGSWTWVGQNFAGTGILNQAVPMWVEENKNYNYDTNTCNATACGHYTQVVWAASTDIGCGVTDCKSNPSYAYGLSIVCNYGPGGNYAGQKPYTKGNQSVCLVSKNSTAAILSAAAPAVTSVAFTMMVH</sequence>
<keyword evidence="1" id="KW-0732">Signal</keyword>
<dbReference type="Pfam" id="PF00188">
    <property type="entry name" value="CAP"/>
    <property type="match status" value="1"/>
</dbReference>
<gene>
    <name evidence="3" type="ORF">ECPE_LOCUS6232</name>
</gene>
<name>A0A183AGZ7_9TREM</name>
<keyword evidence="4" id="KW-1185">Reference proteome</keyword>
<feature type="domain" description="SCP" evidence="2">
    <location>
        <begin position="27"/>
        <end position="176"/>
    </location>
</feature>
<dbReference type="Gene3D" id="3.40.33.10">
    <property type="entry name" value="CAP"/>
    <property type="match status" value="1"/>
</dbReference>
<dbReference type="AlphaFoldDB" id="A0A183AGZ7"/>
<accession>A0A183AGZ7</accession>
<dbReference type="InterPro" id="IPR014044">
    <property type="entry name" value="CAP_dom"/>
</dbReference>
<reference evidence="3 4" key="2">
    <citation type="submission" date="2018-11" db="EMBL/GenBank/DDBJ databases">
        <authorList>
            <consortium name="Pathogen Informatics"/>
        </authorList>
    </citation>
    <scope>NUCLEOTIDE SEQUENCE [LARGE SCALE GENOMIC DNA]</scope>
    <source>
        <strain evidence="3 4">Egypt</strain>
    </source>
</reference>
<protein>
    <submittedName>
        <fullName evidence="5">SCP domain-containing protein</fullName>
    </submittedName>
</protein>
<dbReference type="InterPro" id="IPR002413">
    <property type="entry name" value="V5_allergen-like"/>
</dbReference>
<dbReference type="SUPFAM" id="SSF55797">
    <property type="entry name" value="PR-1-like"/>
    <property type="match status" value="1"/>
</dbReference>
<dbReference type="OrthoDB" id="43654at2759"/>
<dbReference type="InterPro" id="IPR018244">
    <property type="entry name" value="Allrgn_V5/Tpx1_CS"/>
</dbReference>
<dbReference type="EMBL" id="UZAN01043202">
    <property type="protein sequence ID" value="VDP77760.1"/>
    <property type="molecule type" value="Genomic_DNA"/>
</dbReference>
<dbReference type="PRINTS" id="PR00838">
    <property type="entry name" value="V5ALLERGEN"/>
</dbReference>
<evidence type="ECO:0000313" key="5">
    <source>
        <dbReference type="WBParaSite" id="ECPE_0000624501-mRNA-1"/>
    </source>
</evidence>
<dbReference type="WBParaSite" id="ECPE_0000624501-mRNA-1">
    <property type="protein sequence ID" value="ECPE_0000624501-mRNA-1"/>
    <property type="gene ID" value="ECPE_0000624501"/>
</dbReference>
<dbReference type="PANTHER" id="PTHR10334">
    <property type="entry name" value="CYSTEINE-RICH SECRETORY PROTEIN-RELATED"/>
    <property type="match status" value="1"/>
</dbReference>
<feature type="chain" id="PRO_5043138067" evidence="1">
    <location>
        <begin position="23"/>
        <end position="216"/>
    </location>
</feature>
<reference evidence="5" key="1">
    <citation type="submission" date="2016-06" db="UniProtKB">
        <authorList>
            <consortium name="WormBaseParasite"/>
        </authorList>
    </citation>
    <scope>IDENTIFICATION</scope>
</reference>
<dbReference type="SMART" id="SM00198">
    <property type="entry name" value="SCP"/>
    <property type="match status" value="1"/>
</dbReference>
<dbReference type="Proteomes" id="UP000272942">
    <property type="component" value="Unassembled WGS sequence"/>
</dbReference>
<dbReference type="InterPro" id="IPR035940">
    <property type="entry name" value="CAP_sf"/>
</dbReference>
<proteinExistence type="predicted"/>
<evidence type="ECO:0000313" key="3">
    <source>
        <dbReference type="EMBL" id="VDP77760.1"/>
    </source>
</evidence>